<organism evidence="5 6">
    <name type="scientific">Noviherbaspirillum denitrificans</name>
    <dbReference type="NCBI Taxonomy" id="1968433"/>
    <lineage>
        <taxon>Bacteria</taxon>
        <taxon>Pseudomonadati</taxon>
        <taxon>Pseudomonadota</taxon>
        <taxon>Betaproteobacteria</taxon>
        <taxon>Burkholderiales</taxon>
        <taxon>Oxalobacteraceae</taxon>
        <taxon>Noviherbaspirillum</taxon>
    </lineage>
</organism>
<evidence type="ECO:0000259" key="4">
    <source>
        <dbReference type="Pfam" id="PF03466"/>
    </source>
</evidence>
<dbReference type="SUPFAM" id="SSF53850">
    <property type="entry name" value="Periplasmic binding protein-like II"/>
    <property type="match status" value="1"/>
</dbReference>
<dbReference type="EMBL" id="LSTO01000001">
    <property type="protein sequence ID" value="OWW22383.1"/>
    <property type="molecule type" value="Genomic_DNA"/>
</dbReference>
<keyword evidence="6" id="KW-1185">Reference proteome</keyword>
<dbReference type="InterPro" id="IPR005119">
    <property type="entry name" value="LysR_subst-bd"/>
</dbReference>
<dbReference type="PANTHER" id="PTHR30579:SF2">
    <property type="entry name" value="HTH-TYPE TRANSCRIPTIONAL REGULATOR ARGP"/>
    <property type="match status" value="1"/>
</dbReference>
<proteinExistence type="predicted"/>
<sequence length="149" mass="17111">MRGCDVEPLGAMRYRCVASPQFRARWFVKGMTRAVVRQAPAVVFARKDRLQSDFLLKHFGVPEDGFPRHYVPASDPYMQAIVLGLGWGMLPELQMRDMRERGMVVDLAPTRPVDVALYWHAWKVQSPRMERLSRTLVTQARQLLKGGRA</sequence>
<dbReference type="GO" id="GO:0003677">
    <property type="term" value="F:DNA binding"/>
    <property type="evidence" value="ECO:0007669"/>
    <property type="project" value="UniProtKB-KW"/>
</dbReference>
<evidence type="ECO:0000256" key="1">
    <source>
        <dbReference type="ARBA" id="ARBA00023015"/>
    </source>
</evidence>
<keyword evidence="1" id="KW-0805">Transcription regulation</keyword>
<name>A0A254TP35_9BURK</name>
<reference evidence="5 6" key="1">
    <citation type="submission" date="2016-02" db="EMBL/GenBank/DDBJ databases">
        <authorList>
            <person name="Wen L."/>
            <person name="He K."/>
            <person name="Yang H."/>
        </authorList>
    </citation>
    <scope>NUCLEOTIDE SEQUENCE [LARGE SCALE GENOMIC DNA]</scope>
    <source>
        <strain evidence="5 6">TSA40</strain>
    </source>
</reference>
<accession>A0A254TP35</accession>
<dbReference type="Pfam" id="PF03466">
    <property type="entry name" value="LysR_substrate"/>
    <property type="match status" value="1"/>
</dbReference>
<comment type="caution">
    <text evidence="5">The sequence shown here is derived from an EMBL/GenBank/DDBJ whole genome shotgun (WGS) entry which is preliminary data.</text>
</comment>
<dbReference type="PANTHER" id="PTHR30579">
    <property type="entry name" value="TRANSCRIPTIONAL REGULATOR"/>
    <property type="match status" value="1"/>
</dbReference>
<dbReference type="Gene3D" id="3.40.190.290">
    <property type="match status" value="1"/>
</dbReference>
<keyword evidence="2" id="KW-0238">DNA-binding</keyword>
<evidence type="ECO:0000256" key="3">
    <source>
        <dbReference type="ARBA" id="ARBA00023163"/>
    </source>
</evidence>
<protein>
    <recommendedName>
        <fullName evidence="4">LysR substrate-binding domain-containing protein</fullName>
    </recommendedName>
</protein>
<evidence type="ECO:0000313" key="5">
    <source>
        <dbReference type="EMBL" id="OWW22383.1"/>
    </source>
</evidence>
<dbReference type="AlphaFoldDB" id="A0A254TP35"/>
<dbReference type="Proteomes" id="UP000197535">
    <property type="component" value="Unassembled WGS sequence"/>
</dbReference>
<evidence type="ECO:0000256" key="2">
    <source>
        <dbReference type="ARBA" id="ARBA00023125"/>
    </source>
</evidence>
<feature type="domain" description="LysR substrate-binding" evidence="4">
    <location>
        <begin position="3"/>
        <end position="139"/>
    </location>
</feature>
<evidence type="ECO:0000313" key="6">
    <source>
        <dbReference type="Proteomes" id="UP000197535"/>
    </source>
</evidence>
<dbReference type="InterPro" id="IPR050176">
    <property type="entry name" value="LTTR"/>
</dbReference>
<dbReference type="GO" id="GO:0003700">
    <property type="term" value="F:DNA-binding transcription factor activity"/>
    <property type="evidence" value="ECO:0007669"/>
    <property type="project" value="TreeGrafter"/>
</dbReference>
<gene>
    <name evidence="5" type="ORF">AYR66_25690</name>
</gene>
<keyword evidence="3" id="KW-0804">Transcription</keyword>